<dbReference type="InterPro" id="IPR050271">
    <property type="entry name" value="UDP-glycosyltransferase"/>
</dbReference>
<comment type="similarity">
    <text evidence="1">Belongs to the UDP-glycosyltransferase family.</text>
</comment>
<evidence type="ECO:0000256" key="1">
    <source>
        <dbReference type="ARBA" id="ARBA00009995"/>
    </source>
</evidence>
<evidence type="ECO:0000256" key="6">
    <source>
        <dbReference type="SAM" id="Phobius"/>
    </source>
</evidence>
<sequence length="500" mass="56783">MIQNGRVADTLAKGGHNVTLLELDVAIKPGSLHTVKHANFWPETFEWPERVSGEMIIPNALHFTAFELITGLPGFLDIFGGSCLAILKSPHIMNKIRDSNFDVIMFEQFDVCPFVISHLLNIDVKIWMSSCPIMEHQADLVGVPTAFSYVPVADSSECGDQMTFFERFRNVLFGHALSHAYFSYWHGLHLKLKDMYGPDFPSPLDLAKSTDLVLINTDELVDFPRPLPPNVIHVGGLGMNHVNTTLSPHYQSLMESGKDGVVYFSFGTMVSTVELGQTYMKNLLDTFSKFENYFFIVKATEKDRFTFEYGKGIKNVHVDHWIQQPGVLAHPNLRFFITHGGYNGIMEASRFSVPLLLIGVFGDQTRNARLVERNGWGVSMHKLSLLYETDEFEAKIKEMLRNPKYKQNAIRTTKLLQTKPQTGEQRLLSYIKFLEENGGHLPELRSIANQLSVIELTNIDIWTIILLTIVVVIVLLLYVIGTVLKKLFRLIGFRKKEKMQ</sequence>
<dbReference type="AlphaFoldDB" id="A0A811L6S1"/>
<keyword evidence="6" id="KW-0812">Transmembrane</keyword>
<dbReference type="EMBL" id="CAJFCW020000005">
    <property type="protein sequence ID" value="CAG9117655.1"/>
    <property type="molecule type" value="Genomic_DNA"/>
</dbReference>
<keyword evidence="8" id="KW-1185">Reference proteome</keyword>
<dbReference type="InterPro" id="IPR002213">
    <property type="entry name" value="UDP_glucos_trans"/>
</dbReference>
<dbReference type="OrthoDB" id="5835829at2759"/>
<dbReference type="PANTHER" id="PTHR48043:SF143">
    <property type="entry name" value="UDP-GLUCURONOSYLTRANSFERASE"/>
    <property type="match status" value="1"/>
</dbReference>
<evidence type="ECO:0000256" key="4">
    <source>
        <dbReference type="ARBA" id="ARBA00022679"/>
    </source>
</evidence>
<evidence type="ECO:0000256" key="2">
    <source>
        <dbReference type="ARBA" id="ARBA00012544"/>
    </source>
</evidence>
<reference evidence="7" key="1">
    <citation type="submission" date="2020-09" db="EMBL/GenBank/DDBJ databases">
        <authorList>
            <person name="Kikuchi T."/>
        </authorList>
    </citation>
    <scope>NUCLEOTIDE SEQUENCE</scope>
    <source>
        <strain evidence="7">SH1</strain>
    </source>
</reference>
<evidence type="ECO:0000256" key="5">
    <source>
        <dbReference type="ARBA" id="ARBA00047475"/>
    </source>
</evidence>
<evidence type="ECO:0000256" key="3">
    <source>
        <dbReference type="ARBA" id="ARBA00022676"/>
    </source>
</evidence>
<dbReference type="Proteomes" id="UP000614601">
    <property type="component" value="Unassembled WGS sequence"/>
</dbReference>
<accession>A0A811L6S1</accession>
<feature type="transmembrane region" description="Helical" evidence="6">
    <location>
        <begin position="461"/>
        <end position="484"/>
    </location>
</feature>
<evidence type="ECO:0000313" key="7">
    <source>
        <dbReference type="EMBL" id="CAD5223368.1"/>
    </source>
</evidence>
<comment type="caution">
    <text evidence="7">The sequence shown here is derived from an EMBL/GenBank/DDBJ whole genome shotgun (WGS) entry which is preliminary data.</text>
</comment>
<dbReference type="Proteomes" id="UP000783686">
    <property type="component" value="Unassembled WGS sequence"/>
</dbReference>
<dbReference type="CDD" id="cd03784">
    <property type="entry name" value="GT1_Gtf-like"/>
    <property type="match status" value="1"/>
</dbReference>
<gene>
    <name evidence="7" type="ORF">BOKJ2_LOCUS10138</name>
</gene>
<keyword evidence="6" id="KW-1133">Transmembrane helix</keyword>
<dbReference type="Gene3D" id="3.40.50.2000">
    <property type="entry name" value="Glycogen Phosphorylase B"/>
    <property type="match status" value="1"/>
</dbReference>
<keyword evidence="4" id="KW-0808">Transferase</keyword>
<keyword evidence="3" id="KW-0328">Glycosyltransferase</keyword>
<dbReference type="EC" id="2.4.1.17" evidence="2"/>
<comment type="catalytic activity">
    <reaction evidence="5">
        <text>glucuronate acceptor + UDP-alpha-D-glucuronate = acceptor beta-D-glucuronoside + UDP + H(+)</text>
        <dbReference type="Rhea" id="RHEA:21032"/>
        <dbReference type="ChEBI" id="CHEBI:15378"/>
        <dbReference type="ChEBI" id="CHEBI:58052"/>
        <dbReference type="ChEBI" id="CHEBI:58223"/>
        <dbReference type="ChEBI" id="CHEBI:132367"/>
        <dbReference type="ChEBI" id="CHEBI:132368"/>
        <dbReference type="EC" id="2.4.1.17"/>
    </reaction>
</comment>
<proteinExistence type="inferred from homology"/>
<name>A0A811L6S1_9BILA</name>
<dbReference type="GO" id="GO:0015020">
    <property type="term" value="F:glucuronosyltransferase activity"/>
    <property type="evidence" value="ECO:0007669"/>
    <property type="project" value="UniProtKB-EC"/>
</dbReference>
<dbReference type="SUPFAM" id="SSF53756">
    <property type="entry name" value="UDP-Glycosyltransferase/glycogen phosphorylase"/>
    <property type="match status" value="1"/>
</dbReference>
<dbReference type="EMBL" id="CAJFDH010000005">
    <property type="protein sequence ID" value="CAD5223368.1"/>
    <property type="molecule type" value="Genomic_DNA"/>
</dbReference>
<dbReference type="PANTHER" id="PTHR48043">
    <property type="entry name" value="EG:EG0003.4 PROTEIN-RELATED"/>
    <property type="match status" value="1"/>
</dbReference>
<protein>
    <recommendedName>
        <fullName evidence="2">glucuronosyltransferase</fullName>
        <ecNumber evidence="2">2.4.1.17</ecNumber>
    </recommendedName>
</protein>
<organism evidence="7 8">
    <name type="scientific">Bursaphelenchus okinawaensis</name>
    <dbReference type="NCBI Taxonomy" id="465554"/>
    <lineage>
        <taxon>Eukaryota</taxon>
        <taxon>Metazoa</taxon>
        <taxon>Ecdysozoa</taxon>
        <taxon>Nematoda</taxon>
        <taxon>Chromadorea</taxon>
        <taxon>Rhabditida</taxon>
        <taxon>Tylenchina</taxon>
        <taxon>Tylenchomorpha</taxon>
        <taxon>Aphelenchoidea</taxon>
        <taxon>Aphelenchoididae</taxon>
        <taxon>Bursaphelenchus</taxon>
    </lineage>
</organism>
<dbReference type="Pfam" id="PF00201">
    <property type="entry name" value="UDPGT"/>
    <property type="match status" value="1"/>
</dbReference>
<dbReference type="FunFam" id="3.40.50.2000:FF:000021">
    <property type="entry name" value="UDP-glucuronosyltransferase"/>
    <property type="match status" value="1"/>
</dbReference>
<evidence type="ECO:0000313" key="8">
    <source>
        <dbReference type="Proteomes" id="UP000614601"/>
    </source>
</evidence>
<keyword evidence="6" id="KW-0472">Membrane</keyword>